<dbReference type="Pfam" id="PF05721">
    <property type="entry name" value="PhyH"/>
    <property type="match status" value="1"/>
</dbReference>
<organism evidence="1">
    <name type="scientific">marine metagenome</name>
    <dbReference type="NCBI Taxonomy" id="408172"/>
    <lineage>
        <taxon>unclassified sequences</taxon>
        <taxon>metagenomes</taxon>
        <taxon>ecological metagenomes</taxon>
    </lineage>
</organism>
<evidence type="ECO:0000313" key="1">
    <source>
        <dbReference type="EMBL" id="SVA62702.1"/>
    </source>
</evidence>
<dbReference type="EMBL" id="UINC01014756">
    <property type="protein sequence ID" value="SVA62702.1"/>
    <property type="molecule type" value="Genomic_DNA"/>
</dbReference>
<reference evidence="1" key="1">
    <citation type="submission" date="2018-05" db="EMBL/GenBank/DDBJ databases">
        <authorList>
            <person name="Lanie J.A."/>
            <person name="Ng W.-L."/>
            <person name="Kazmierczak K.M."/>
            <person name="Andrzejewski T.M."/>
            <person name="Davidsen T.M."/>
            <person name="Wayne K.J."/>
            <person name="Tettelin H."/>
            <person name="Glass J.I."/>
            <person name="Rusch D."/>
            <person name="Podicherti R."/>
            <person name="Tsui H.-C.T."/>
            <person name="Winkler M.E."/>
        </authorList>
    </citation>
    <scope>NUCLEOTIDE SEQUENCE</scope>
</reference>
<evidence type="ECO:0008006" key="2">
    <source>
        <dbReference type="Google" id="ProtNLM"/>
    </source>
</evidence>
<sequence length="298" mass="33222">MTPEDVLKLAPNVLSTRQRESYLDNGYLLLENAIDSVWLERLRAATDEMVECSRQVSQSDTTWDLEEGHGADAPKLRRLSSPNDHHPDYWAFASSNALLDIVADLIGPDIKFHHSKLNFKWSGGGEEVKWHQDIGFWPHTNFSPCTLGLYLYDCDDSQGPLGVIQNSHTGPLYDQYDDDGEWVGHLSNRDVASIDQRDMIYLPGPAGSLTIHNCRSIHGSQVNHSSQPRPLLLNVYSAADAMPYTHNPLGSKYAGTIVRGKAARWARHDPGPCLIPPDWSGGYTSIFALQQEELGKTD</sequence>
<gene>
    <name evidence="1" type="ORF">METZ01_LOCUS115556</name>
</gene>
<accession>A0A381XDV1</accession>
<dbReference type="AlphaFoldDB" id="A0A381XDV1"/>
<dbReference type="PANTHER" id="PTHR20883">
    <property type="entry name" value="PHYTANOYL-COA DIOXYGENASE DOMAIN CONTAINING 1"/>
    <property type="match status" value="1"/>
</dbReference>
<dbReference type="Gene3D" id="2.60.120.620">
    <property type="entry name" value="q2cbj1_9rhob like domain"/>
    <property type="match status" value="1"/>
</dbReference>
<proteinExistence type="predicted"/>
<dbReference type="SUPFAM" id="SSF51197">
    <property type="entry name" value="Clavaminate synthase-like"/>
    <property type="match status" value="1"/>
</dbReference>
<protein>
    <recommendedName>
        <fullName evidence="2">Fe2OG dioxygenase domain-containing protein</fullName>
    </recommendedName>
</protein>
<name>A0A381XDV1_9ZZZZ</name>
<dbReference type="PANTHER" id="PTHR20883:SF46">
    <property type="entry name" value="PHYTANOYL-COA HYDROXYLASE"/>
    <property type="match status" value="1"/>
</dbReference>
<dbReference type="InterPro" id="IPR008775">
    <property type="entry name" value="Phytyl_CoA_dOase-like"/>
</dbReference>